<dbReference type="PANTHER" id="PTHR24177:SF482">
    <property type="entry name" value="PGG DOMAIN-CONTAINING PROTEIN"/>
    <property type="match status" value="1"/>
</dbReference>
<gene>
    <name evidence="3" type="ORF">Salat_1465900</name>
</gene>
<sequence length="158" mass="17231">MDDRHGNCMHSCCIAHCHCCICCCNNSAWWDNNSTALPIFSTEKAFLLFVIADALALLSSVSTVLSFLSILTTHYSVNDFLYALPNRLIIGLISLFLSVTSLVVAFGSTMFLVAAQSNSLILVPIIPLACVPVALFAYLQFPPVLNMIKCTYGPSIFD</sequence>
<dbReference type="GO" id="GO:0016020">
    <property type="term" value="C:membrane"/>
    <property type="evidence" value="ECO:0007669"/>
    <property type="project" value="TreeGrafter"/>
</dbReference>
<dbReference type="InterPro" id="IPR026961">
    <property type="entry name" value="PGG_dom"/>
</dbReference>
<reference evidence="3" key="1">
    <citation type="submission" date="2020-06" db="EMBL/GenBank/DDBJ databases">
        <authorList>
            <person name="Li T."/>
            <person name="Hu X."/>
            <person name="Zhang T."/>
            <person name="Song X."/>
            <person name="Zhang H."/>
            <person name="Dai N."/>
            <person name="Sheng W."/>
            <person name="Hou X."/>
            <person name="Wei L."/>
        </authorList>
    </citation>
    <scope>NUCLEOTIDE SEQUENCE</scope>
    <source>
        <strain evidence="3">3651</strain>
        <tissue evidence="3">Leaf</tissue>
    </source>
</reference>
<dbReference type="EMBL" id="JACGWO010000005">
    <property type="protein sequence ID" value="KAK4426971.1"/>
    <property type="molecule type" value="Genomic_DNA"/>
</dbReference>
<accession>A0AAE1YB25</accession>
<reference evidence="3" key="2">
    <citation type="journal article" date="2024" name="Plant">
        <title>Genomic evolution and insights into agronomic trait innovations of Sesamum species.</title>
        <authorList>
            <person name="Miao H."/>
            <person name="Wang L."/>
            <person name="Qu L."/>
            <person name="Liu H."/>
            <person name="Sun Y."/>
            <person name="Le M."/>
            <person name="Wang Q."/>
            <person name="Wei S."/>
            <person name="Zheng Y."/>
            <person name="Lin W."/>
            <person name="Duan Y."/>
            <person name="Cao H."/>
            <person name="Xiong S."/>
            <person name="Wang X."/>
            <person name="Wei L."/>
            <person name="Li C."/>
            <person name="Ma Q."/>
            <person name="Ju M."/>
            <person name="Zhao R."/>
            <person name="Li G."/>
            <person name="Mu C."/>
            <person name="Tian Q."/>
            <person name="Mei H."/>
            <person name="Zhang T."/>
            <person name="Gao T."/>
            <person name="Zhang H."/>
        </authorList>
    </citation>
    <scope>NUCLEOTIDE SEQUENCE</scope>
    <source>
        <strain evidence="3">3651</strain>
    </source>
</reference>
<name>A0AAE1YB25_9LAMI</name>
<keyword evidence="1" id="KW-0472">Membrane</keyword>
<feature type="transmembrane region" description="Helical" evidence="1">
    <location>
        <begin position="120"/>
        <end position="139"/>
    </location>
</feature>
<feature type="transmembrane region" description="Helical" evidence="1">
    <location>
        <begin position="46"/>
        <end position="68"/>
    </location>
</feature>
<evidence type="ECO:0000256" key="1">
    <source>
        <dbReference type="SAM" id="Phobius"/>
    </source>
</evidence>
<keyword evidence="1" id="KW-0812">Transmembrane</keyword>
<dbReference type="Proteomes" id="UP001293254">
    <property type="component" value="Unassembled WGS sequence"/>
</dbReference>
<feature type="domain" description="PGG" evidence="2">
    <location>
        <begin position="31"/>
        <end position="112"/>
    </location>
</feature>
<evidence type="ECO:0000313" key="4">
    <source>
        <dbReference type="Proteomes" id="UP001293254"/>
    </source>
</evidence>
<evidence type="ECO:0000259" key="2">
    <source>
        <dbReference type="Pfam" id="PF13962"/>
    </source>
</evidence>
<keyword evidence="4" id="KW-1185">Reference proteome</keyword>
<dbReference type="PANTHER" id="PTHR24177">
    <property type="entry name" value="CASKIN"/>
    <property type="match status" value="1"/>
</dbReference>
<evidence type="ECO:0000313" key="3">
    <source>
        <dbReference type="EMBL" id="KAK4426971.1"/>
    </source>
</evidence>
<dbReference type="AlphaFoldDB" id="A0AAE1YB25"/>
<comment type="caution">
    <text evidence="3">The sequence shown here is derived from an EMBL/GenBank/DDBJ whole genome shotgun (WGS) entry which is preliminary data.</text>
</comment>
<proteinExistence type="predicted"/>
<feature type="transmembrane region" description="Helical" evidence="1">
    <location>
        <begin position="88"/>
        <end position="113"/>
    </location>
</feature>
<keyword evidence="1" id="KW-1133">Transmembrane helix</keyword>
<protein>
    <recommendedName>
        <fullName evidence="2">PGG domain-containing protein</fullName>
    </recommendedName>
</protein>
<organism evidence="3 4">
    <name type="scientific">Sesamum alatum</name>
    <dbReference type="NCBI Taxonomy" id="300844"/>
    <lineage>
        <taxon>Eukaryota</taxon>
        <taxon>Viridiplantae</taxon>
        <taxon>Streptophyta</taxon>
        <taxon>Embryophyta</taxon>
        <taxon>Tracheophyta</taxon>
        <taxon>Spermatophyta</taxon>
        <taxon>Magnoliopsida</taxon>
        <taxon>eudicotyledons</taxon>
        <taxon>Gunneridae</taxon>
        <taxon>Pentapetalae</taxon>
        <taxon>asterids</taxon>
        <taxon>lamiids</taxon>
        <taxon>Lamiales</taxon>
        <taxon>Pedaliaceae</taxon>
        <taxon>Sesamum</taxon>
    </lineage>
</organism>
<dbReference type="Pfam" id="PF13962">
    <property type="entry name" value="PGG"/>
    <property type="match status" value="1"/>
</dbReference>